<name>A0ABU6HG74_9RHOB</name>
<dbReference type="Gene3D" id="1.10.760.10">
    <property type="entry name" value="Cytochrome c-like domain"/>
    <property type="match status" value="1"/>
</dbReference>
<dbReference type="InterPro" id="IPR036909">
    <property type="entry name" value="Cyt_c-like_dom_sf"/>
</dbReference>
<feature type="domain" description="Cytochrome c" evidence="5">
    <location>
        <begin position="24"/>
        <end position="134"/>
    </location>
</feature>
<evidence type="ECO:0000259" key="5">
    <source>
        <dbReference type="PROSITE" id="PS51007"/>
    </source>
</evidence>
<dbReference type="SUPFAM" id="SSF46626">
    <property type="entry name" value="Cytochrome c"/>
    <property type="match status" value="1"/>
</dbReference>
<evidence type="ECO:0000256" key="3">
    <source>
        <dbReference type="ARBA" id="ARBA00023004"/>
    </source>
</evidence>
<evidence type="ECO:0000313" key="7">
    <source>
        <dbReference type="Proteomes" id="UP001348149"/>
    </source>
</evidence>
<accession>A0ABU6HG74</accession>
<dbReference type="Proteomes" id="UP001348149">
    <property type="component" value="Unassembled WGS sequence"/>
</dbReference>
<dbReference type="RefSeq" id="WP_326296825.1">
    <property type="nucleotide sequence ID" value="NZ_JAYLLH010000008.1"/>
</dbReference>
<sequence>MTRIWIGALAGLTLVAACMETTMPDHSDGHALYAQYCASCHGDSGTGDGPYARNMAKPPKNLTLIQVRHGNTFPRAKVMSIVDGYTRLDDDRPGMPEFGTLLEGELVPFDSGDGVQTPTPWKLVALVEYLESIQKTR</sequence>
<reference evidence="6 7" key="1">
    <citation type="submission" date="2024-01" db="EMBL/GenBank/DDBJ databases">
        <title>Mesobacterium rodlantinim sp. nov., isolated from shallow sea hydrothermal systems off Kueishantao Island.</title>
        <authorList>
            <person name="Su Z."/>
            <person name="Tang K."/>
        </authorList>
    </citation>
    <scope>NUCLEOTIDE SEQUENCE [LARGE SCALE GENOMIC DNA]</scope>
    <source>
        <strain evidence="6 7">TK19101</strain>
    </source>
</reference>
<evidence type="ECO:0000256" key="1">
    <source>
        <dbReference type="ARBA" id="ARBA00022617"/>
    </source>
</evidence>
<protein>
    <submittedName>
        <fullName evidence="6">C-type cytochrome</fullName>
    </submittedName>
</protein>
<dbReference type="PROSITE" id="PS51257">
    <property type="entry name" value="PROKAR_LIPOPROTEIN"/>
    <property type="match status" value="1"/>
</dbReference>
<organism evidence="6 7">
    <name type="scientific">Mesobacterium hydrothermale</name>
    <dbReference type="NCBI Taxonomy" id="3111907"/>
    <lineage>
        <taxon>Bacteria</taxon>
        <taxon>Pseudomonadati</taxon>
        <taxon>Pseudomonadota</taxon>
        <taxon>Alphaproteobacteria</taxon>
        <taxon>Rhodobacterales</taxon>
        <taxon>Roseobacteraceae</taxon>
        <taxon>Mesobacterium</taxon>
    </lineage>
</organism>
<proteinExistence type="predicted"/>
<dbReference type="EMBL" id="JAYLLH010000008">
    <property type="protein sequence ID" value="MEC3861132.1"/>
    <property type="molecule type" value="Genomic_DNA"/>
</dbReference>
<gene>
    <name evidence="6" type="ORF">VK792_07540</name>
</gene>
<evidence type="ECO:0000256" key="2">
    <source>
        <dbReference type="ARBA" id="ARBA00022723"/>
    </source>
</evidence>
<keyword evidence="7" id="KW-1185">Reference proteome</keyword>
<dbReference type="PROSITE" id="PS51007">
    <property type="entry name" value="CYTC"/>
    <property type="match status" value="1"/>
</dbReference>
<keyword evidence="1 4" id="KW-0349">Heme</keyword>
<keyword evidence="2 4" id="KW-0479">Metal-binding</keyword>
<evidence type="ECO:0000256" key="4">
    <source>
        <dbReference type="PROSITE-ProRule" id="PRU00433"/>
    </source>
</evidence>
<dbReference type="Pfam" id="PF13442">
    <property type="entry name" value="Cytochrome_CBB3"/>
    <property type="match status" value="1"/>
</dbReference>
<keyword evidence="3 4" id="KW-0408">Iron</keyword>
<dbReference type="InterPro" id="IPR009056">
    <property type="entry name" value="Cyt_c-like_dom"/>
</dbReference>
<evidence type="ECO:0000313" key="6">
    <source>
        <dbReference type="EMBL" id="MEC3861132.1"/>
    </source>
</evidence>
<comment type="caution">
    <text evidence="6">The sequence shown here is derived from an EMBL/GenBank/DDBJ whole genome shotgun (WGS) entry which is preliminary data.</text>
</comment>